<reference evidence="3" key="1">
    <citation type="submission" date="2019-11" db="EMBL/GenBank/DDBJ databases">
        <title>The complete genome sequence of Saccharopolyspora sp. E2A.</title>
        <authorList>
            <person name="Zhang G."/>
        </authorList>
    </citation>
    <scope>NUCLEOTIDE SEQUENCE [LARGE SCALE GENOMIC DNA]</scope>
    <source>
        <strain evidence="3">E2A</strain>
    </source>
</reference>
<feature type="compositionally biased region" description="Low complexity" evidence="1">
    <location>
        <begin position="164"/>
        <end position="174"/>
    </location>
</feature>
<feature type="region of interest" description="Disordered" evidence="1">
    <location>
        <begin position="140"/>
        <end position="184"/>
    </location>
</feature>
<name>A0A5Q3QCN5_9PSEU</name>
<keyword evidence="3" id="KW-1185">Reference proteome</keyword>
<dbReference type="EMBL" id="CP045929">
    <property type="protein sequence ID" value="QGK72328.1"/>
    <property type="molecule type" value="Genomic_DNA"/>
</dbReference>
<evidence type="ECO:0000313" key="3">
    <source>
        <dbReference type="Proteomes" id="UP000371041"/>
    </source>
</evidence>
<dbReference type="KEGG" id="sace:GIY23_15755"/>
<evidence type="ECO:0000313" key="2">
    <source>
        <dbReference type="EMBL" id="QGK72328.1"/>
    </source>
</evidence>
<gene>
    <name evidence="2" type="ORF">GIY23_15755</name>
</gene>
<proteinExistence type="predicted"/>
<organism evidence="2 3">
    <name type="scientific">Allosaccharopolyspora coralli</name>
    <dbReference type="NCBI Taxonomy" id="2665642"/>
    <lineage>
        <taxon>Bacteria</taxon>
        <taxon>Bacillati</taxon>
        <taxon>Actinomycetota</taxon>
        <taxon>Actinomycetes</taxon>
        <taxon>Pseudonocardiales</taxon>
        <taxon>Pseudonocardiaceae</taxon>
        <taxon>Allosaccharopolyspora</taxon>
    </lineage>
</organism>
<dbReference type="Proteomes" id="UP000371041">
    <property type="component" value="Chromosome"/>
</dbReference>
<accession>A0A5Q3QCN5</accession>
<dbReference type="AlphaFoldDB" id="A0A5Q3QCN5"/>
<evidence type="ECO:0000256" key="1">
    <source>
        <dbReference type="SAM" id="MobiDB-lite"/>
    </source>
</evidence>
<feature type="compositionally biased region" description="Basic residues" evidence="1">
    <location>
        <begin position="175"/>
        <end position="184"/>
    </location>
</feature>
<protein>
    <submittedName>
        <fullName evidence="2">Uncharacterized protein</fullName>
    </submittedName>
</protein>
<sequence>MSPSETSEEGCCDGSTGCCSGSDAGTVTVSVAGCGAGAGGGGGGAAWGTRFPHADTEATTPSATSPVATRERCCCRCSNDNGHRPLRCRHIVLINSTGGCLQSRMTRVMRSAEKAVNTLAKTTNRPGLRERTEPAVQLLSLTPDSPGCSAVSDVRRRARRRAGRSSTPRRASSSVRRRPPSPEA</sequence>